<sequence length="64" mass="7592">MDGKTYLTILRENNLQRSELVKLLEKQVIILAKNKMNNLAEETKWLAIVIAEQEKKQKYSFLNR</sequence>
<keyword evidence="2" id="KW-1185">Reference proteome</keyword>
<gene>
    <name evidence="1" type="ORF">DOK78_002559</name>
</gene>
<accession>A0ABZ2SUZ3</accession>
<dbReference type="RefSeq" id="WP_207871914.1">
    <property type="nucleotide sequence ID" value="NZ_CP147251.1"/>
</dbReference>
<proteinExistence type="predicted"/>
<dbReference type="Proteomes" id="UP000664701">
    <property type="component" value="Chromosome"/>
</dbReference>
<evidence type="ECO:0000313" key="1">
    <source>
        <dbReference type="EMBL" id="WYJ77919.1"/>
    </source>
</evidence>
<protein>
    <submittedName>
        <fullName evidence="1">Uncharacterized protein</fullName>
    </submittedName>
</protein>
<evidence type="ECO:0000313" key="2">
    <source>
        <dbReference type="Proteomes" id="UP000664701"/>
    </source>
</evidence>
<dbReference type="EMBL" id="CP147251">
    <property type="protein sequence ID" value="WYJ77919.1"/>
    <property type="molecule type" value="Genomic_DNA"/>
</dbReference>
<organism evidence="1 2">
    <name type="scientific">Candidatus Enterococcus lowellii</name>
    <dbReference type="NCBI Taxonomy" id="2230877"/>
    <lineage>
        <taxon>Bacteria</taxon>
        <taxon>Bacillati</taxon>
        <taxon>Bacillota</taxon>
        <taxon>Bacilli</taxon>
        <taxon>Lactobacillales</taxon>
        <taxon>Enterococcaceae</taxon>
        <taxon>Enterococcus</taxon>
    </lineage>
</organism>
<name>A0ABZ2SUZ3_9ENTE</name>
<reference evidence="1 2" key="1">
    <citation type="submission" date="2021-03" db="EMBL/GenBank/DDBJ databases">
        <authorList>
            <person name="Gilmore M.S."/>
            <person name="Schwartzman J."/>
            <person name="Van Tyne D."/>
            <person name="Martin M."/>
            <person name="Earl A.M."/>
            <person name="Manson A.L."/>
            <person name="Straub T."/>
            <person name="Salamzade R."/>
            <person name="Saavedra J."/>
            <person name="Lebreton F."/>
            <person name="Prichula J."/>
            <person name="Schaufler K."/>
            <person name="Gaca A."/>
            <person name="Sgardioli B."/>
            <person name="Wagenaar J."/>
            <person name="Strong T."/>
        </authorList>
    </citation>
    <scope>NUCLEOTIDE SEQUENCE [LARGE SCALE GENOMIC DNA]</scope>
    <source>
        <strain evidence="1 2">DIV2402</strain>
    </source>
</reference>
<reference evidence="1 2" key="2">
    <citation type="submission" date="2024-03" db="EMBL/GenBank/DDBJ databases">
        <title>The Genome Sequence of Enterococcus sp. DIV2402.</title>
        <authorList>
            <consortium name="The Broad Institute Genomics Platform"/>
            <consortium name="The Broad Institute Microbial Omics Core"/>
            <consortium name="The Broad Institute Genomic Center for Infectious Diseases"/>
            <person name="Earl A."/>
            <person name="Manson A."/>
            <person name="Gilmore M."/>
            <person name="Schwartman J."/>
            <person name="Shea T."/>
            <person name="Abouelleil A."/>
            <person name="Cao P."/>
            <person name="Chapman S."/>
            <person name="Cusick C."/>
            <person name="Young S."/>
            <person name="Neafsey D."/>
            <person name="Nusbaum C."/>
            <person name="Birren B."/>
        </authorList>
    </citation>
    <scope>NUCLEOTIDE SEQUENCE [LARGE SCALE GENOMIC DNA]</scope>
    <source>
        <strain evidence="1 2">DIV2402</strain>
    </source>
</reference>